<proteinExistence type="predicted"/>
<dbReference type="PANTHER" id="PTHR33946:SF4">
    <property type="entry name" value="COAGULATION FACTOR XI"/>
    <property type="match status" value="1"/>
</dbReference>
<feature type="non-terminal residue" evidence="5">
    <location>
        <position position="1239"/>
    </location>
</feature>
<evidence type="ECO:0000256" key="2">
    <source>
        <dbReference type="ARBA" id="ARBA00023157"/>
    </source>
</evidence>
<evidence type="ECO:0000256" key="1">
    <source>
        <dbReference type="ARBA" id="ARBA00022737"/>
    </source>
</evidence>
<evidence type="ECO:0000256" key="3">
    <source>
        <dbReference type="SAM" id="MobiDB-lite"/>
    </source>
</evidence>
<dbReference type="GO" id="GO:0006508">
    <property type="term" value="P:proteolysis"/>
    <property type="evidence" value="ECO:0007669"/>
    <property type="project" value="InterPro"/>
</dbReference>
<protein>
    <recommendedName>
        <fullName evidence="4">Apple domain-containing protein</fullName>
    </recommendedName>
</protein>
<evidence type="ECO:0000259" key="4">
    <source>
        <dbReference type="PROSITE" id="PS50948"/>
    </source>
</evidence>
<dbReference type="GO" id="GO:0005576">
    <property type="term" value="C:extracellular region"/>
    <property type="evidence" value="ECO:0007669"/>
    <property type="project" value="InterPro"/>
</dbReference>
<dbReference type="InterPro" id="IPR003609">
    <property type="entry name" value="Pan_app"/>
</dbReference>
<dbReference type="InterPro" id="IPR000177">
    <property type="entry name" value="Apple"/>
</dbReference>
<dbReference type="Gene3D" id="3.50.4.10">
    <property type="entry name" value="Hepatocyte Growth Factor"/>
    <property type="match status" value="13"/>
</dbReference>
<keyword evidence="1" id="KW-0677">Repeat</keyword>
<dbReference type="EMBL" id="VJMH01000651">
    <property type="protein sequence ID" value="KAF0715012.1"/>
    <property type="molecule type" value="Genomic_DNA"/>
</dbReference>
<feature type="region of interest" description="Disordered" evidence="3">
    <location>
        <begin position="287"/>
        <end position="309"/>
    </location>
</feature>
<accession>A0A6A4ZQP2</accession>
<name>A0A6A4ZQP2_9STRA</name>
<gene>
    <name evidence="5" type="ORF">As57867_003596</name>
</gene>
<organism evidence="5">
    <name type="scientific">Aphanomyces stellatus</name>
    <dbReference type="NCBI Taxonomy" id="120398"/>
    <lineage>
        <taxon>Eukaryota</taxon>
        <taxon>Sar</taxon>
        <taxon>Stramenopiles</taxon>
        <taxon>Oomycota</taxon>
        <taxon>Saprolegniomycetes</taxon>
        <taxon>Saprolegniales</taxon>
        <taxon>Verrucalvaceae</taxon>
        <taxon>Aphanomyces</taxon>
    </lineage>
</organism>
<comment type="caution">
    <text evidence="5">The sequence shown here is derived from an EMBL/GenBank/DDBJ whole genome shotgun (WGS) entry which is preliminary data.</text>
</comment>
<dbReference type="SUPFAM" id="SSF57414">
    <property type="entry name" value="Hairpin loop containing domain-like"/>
    <property type="match status" value="13"/>
</dbReference>
<dbReference type="AlphaFoldDB" id="A0A6A4ZQP2"/>
<dbReference type="SMART" id="SM00223">
    <property type="entry name" value="APPLE"/>
    <property type="match status" value="13"/>
</dbReference>
<dbReference type="PROSITE" id="PS50948">
    <property type="entry name" value="PAN"/>
    <property type="match status" value="1"/>
</dbReference>
<dbReference type="Pfam" id="PF00024">
    <property type="entry name" value="PAN_1"/>
    <property type="match status" value="7"/>
</dbReference>
<dbReference type="Pfam" id="PF14295">
    <property type="entry name" value="PAN_4"/>
    <property type="match status" value="6"/>
</dbReference>
<feature type="domain" description="Apple" evidence="4">
    <location>
        <begin position="598"/>
        <end position="660"/>
    </location>
</feature>
<sequence length="1239" mass="137820">APSPPLPDHQVTDAPSPRYDDITVCKLEYDTDYHGNDIKATDRDSVYDCTKDCQNTPGCKLFTWFNNQCWLKHTEGPKSGAATRVSCVFATQAPTPVTPSPSIDVKPADATDVPSPRYDDITVCKLEYDTDYYGNDIKATDRDSVYDCTADCQNTPGCKLFSWYNNQCWLKHSEGPKSNSPTRISCVFATQAPTPVTAAPSPRYDDITVCKLEYDTDYHGNDIKATDRNSVYDCTADCQNTPGCKLFTWFNNQCWLKSVEGPKSSAATRISCVFPVSATAAPAPAPCHTDAPATSGKTRRPLPSPCDKGELTTTVAPSPRYDDITVCKLEYDTDYYGNDIKATDRDSVYDCTKDCQDTPGCKLFSWYNNQCWLKHSEGPKSTSPTRVSCVFSTQAPTPVTAPPSPRYDDITVCKLEYDTDYHGNDIKATDRDSVYDCTKDCQNTPGCKLFTWFNNQCWLKHTEGPKSGAATRVSCVFATQAPTPVTPSPLIDVKPADATDVPSPRYDDITVCKLEYDTDYFGNDIKATDRDSVYDCTADCQNTPGCKLFSWFDNKCFLKHTEGPKSSSPTRVSCVFATQAPTPVTAAPSPRYDDITVCKLEYDTDYHGNDIKATDRDSVYDCTKDCENTPGCKLFTWFNNQCWLKNTEGLKSTAATRISCVFPVQATTAPAPAPCHLVTPATSKTRRPLPTPCDKSELTTTVAPSPRYDDITVCKLEYDTDYYGNDIKATDRDSVYDCTKDCQETPGCKLFSWFNNQCWLKHSEGPKSDSPTRISCVFATQAPTPATAAPSPRYDDITVCKLEYNTDYHGNDIKATDRNSVYDCTKDCQETPGCKLFTWYNNQCWLKHTEGPKSGADTRISCVFATQAPSPVTASPRYDDITVCKLEYDTDYYGNDIKATDRDSVYDCTKDCQETPGCKLFSWYNNQCWLKHSEGPKSDSPTRISCVFATQAPTPVTSPPSPRYDDITVCKLEYDTDYFGNDIKATDRDSVYDCTADCQNTPGCKLFSWYNNQCWLKHSEGPKSDSPTRISCVFATQAPTPVTHAPAPPPCHLAPPANFTESKTKRVVISHAPPTPTYDITVCKLEYNTDYYGNDIKATDRDSVYDCTRDCQETPGCKLFSWYNNQCWLKHSEGPKSDSPTRISCVFATQAPTPVTSPPSPRYDDITVCKLEYDTDYFGNDIKATDRDSVYDCTADCQNTPGCKLFSWFDNKCFLKHTEGPKSSSPTRVSCVFATQAPT</sequence>
<feature type="non-terminal residue" evidence="5">
    <location>
        <position position="1"/>
    </location>
</feature>
<keyword evidence="2" id="KW-1015">Disulfide bond</keyword>
<evidence type="ECO:0000313" key="5">
    <source>
        <dbReference type="EMBL" id="KAF0715012.1"/>
    </source>
</evidence>
<dbReference type="PANTHER" id="PTHR33946">
    <property type="match status" value="1"/>
</dbReference>
<dbReference type="SMART" id="SM00473">
    <property type="entry name" value="PAN_AP"/>
    <property type="match status" value="13"/>
</dbReference>
<reference evidence="5" key="1">
    <citation type="submission" date="2019-06" db="EMBL/GenBank/DDBJ databases">
        <title>Genomics analysis of Aphanomyces spp. identifies a new class of oomycete effector associated with host adaptation.</title>
        <authorList>
            <person name="Gaulin E."/>
        </authorList>
    </citation>
    <scope>NUCLEOTIDE SEQUENCE</scope>
    <source>
        <strain evidence="5">CBS 578.67</strain>
    </source>
</reference>